<name>A0A6C0K988_9ZZZZ</name>
<organism evidence="1">
    <name type="scientific">viral metagenome</name>
    <dbReference type="NCBI Taxonomy" id="1070528"/>
    <lineage>
        <taxon>unclassified sequences</taxon>
        <taxon>metagenomes</taxon>
        <taxon>organismal metagenomes</taxon>
    </lineage>
</organism>
<proteinExistence type="predicted"/>
<reference evidence="1" key="1">
    <citation type="journal article" date="2020" name="Nature">
        <title>Giant virus diversity and host interactions through global metagenomics.</title>
        <authorList>
            <person name="Schulz F."/>
            <person name="Roux S."/>
            <person name="Paez-Espino D."/>
            <person name="Jungbluth S."/>
            <person name="Walsh D.A."/>
            <person name="Denef V.J."/>
            <person name="McMahon K.D."/>
            <person name="Konstantinidis K.T."/>
            <person name="Eloe-Fadrosh E.A."/>
            <person name="Kyrpides N.C."/>
            <person name="Woyke T."/>
        </authorList>
    </citation>
    <scope>NUCLEOTIDE SEQUENCE</scope>
    <source>
        <strain evidence="1">GVMAG-S-1101172-89</strain>
    </source>
</reference>
<sequence>MYSTEGDLRLQYGGPDSTDIAVGADRISTTVRGISPFFIGRNGSTEQEAVSFWFTRRRIGTPWPQRIRTNLHIGAGVWPATDESLDKWAEEYMKVLGLIDGLAAGWYRPFADSESALLDYAAPTAFRTPLRSLEPYYCIPNHRWTRHLSGKRVAVVSSFADTIQSQVESAERIHAIWNSLREPNTVLSLTATWIPIRTYFPPEVALGDSTQWPDEIRNWDEAATYIVEAVKASGASIAIIGCGGLGMIIGGRLKALGISVVVMGGAIQVLFGIKGRRWEKHEVISKFWGPSWVWPKESETPRGSFQIEGGCYWKLGGSAPSTTPR</sequence>
<evidence type="ECO:0000313" key="1">
    <source>
        <dbReference type="EMBL" id="QHU12704.1"/>
    </source>
</evidence>
<accession>A0A6C0K988</accession>
<protein>
    <submittedName>
        <fullName evidence="1">Uncharacterized protein</fullName>
    </submittedName>
</protein>
<dbReference type="AlphaFoldDB" id="A0A6C0K988"/>
<dbReference type="EMBL" id="MN740809">
    <property type="protein sequence ID" value="QHU12704.1"/>
    <property type="molecule type" value="Genomic_DNA"/>
</dbReference>